<dbReference type="GO" id="GO:0016301">
    <property type="term" value="F:kinase activity"/>
    <property type="evidence" value="ECO:0007669"/>
    <property type="project" value="UniProtKB-KW"/>
</dbReference>
<dbReference type="InterPro" id="IPR042213">
    <property type="entry name" value="NBD_C_sf"/>
</dbReference>
<dbReference type="Pfam" id="PF07005">
    <property type="entry name" value="SBD_N"/>
    <property type="match status" value="1"/>
</dbReference>
<dbReference type="EMBL" id="CP139558">
    <property type="protein sequence ID" value="WPU96718.1"/>
    <property type="molecule type" value="Genomic_DNA"/>
</dbReference>
<dbReference type="InterPro" id="IPR037051">
    <property type="entry name" value="4-carb_acid_sugar_kinase_N_sf"/>
</dbReference>
<gene>
    <name evidence="2" type="ORF">SNE25_14430</name>
</gene>
<keyword evidence="2" id="KW-0808">Transferase</keyword>
<organism evidence="2 3">
    <name type="scientific">Mucilaginibacter sabulilitoris</name>
    <dbReference type="NCBI Taxonomy" id="1173583"/>
    <lineage>
        <taxon>Bacteria</taxon>
        <taxon>Pseudomonadati</taxon>
        <taxon>Bacteroidota</taxon>
        <taxon>Sphingobacteriia</taxon>
        <taxon>Sphingobacteriales</taxon>
        <taxon>Sphingobacteriaceae</taxon>
        <taxon>Mucilaginibacter</taxon>
    </lineage>
</organism>
<sequence length="388" mass="42865">MIAVIADDLTGAAELAGIGLDYHLKTEVNTTVEINCNADLLIIATDTRSLKATEAKTKVHELTRQVMALKPHLLYKKIDSALRGHVLDEVSSHLEASGLKRALIIPGNPEHGKRVVNGTYYYKNIPVHLSNYSVDPDFPATSSNVRTMLRADENLPLFKINEKIPDAGIIVGEAAGVRDLEYWIEQADNNTIIAGASGLFNRLLKYLIREKDTAATPTFTQESASRLFVFGSTFHQGRYPIEDTLINNVPVVYLPIELLGNDNMPQHLYESFTGSVVQSLKKHRNTIIAIHPDITKGIYIDPVQLTRKMGAIVNHINQQAPLHELLIEGGATAWAILSELNISKLYPIKQLSPGVIRMGIAGNNQLCVTLKPGSYEWPAPVWETTTYS</sequence>
<keyword evidence="2" id="KW-0418">Kinase</keyword>
<dbReference type="InterPro" id="IPR010737">
    <property type="entry name" value="4-carb_acid_sugar_kinase_N"/>
</dbReference>
<proteinExistence type="predicted"/>
<dbReference type="SUPFAM" id="SSF142764">
    <property type="entry name" value="YgbK-like"/>
    <property type="match status" value="1"/>
</dbReference>
<evidence type="ECO:0000313" key="3">
    <source>
        <dbReference type="Proteomes" id="UP001324380"/>
    </source>
</evidence>
<name>A0ABZ0TUC5_9SPHI</name>
<evidence type="ECO:0000259" key="1">
    <source>
        <dbReference type="Pfam" id="PF07005"/>
    </source>
</evidence>
<dbReference type="Gene3D" id="3.40.50.10840">
    <property type="entry name" value="Putative sugar-binding, N-terminal domain"/>
    <property type="match status" value="1"/>
</dbReference>
<protein>
    <submittedName>
        <fullName evidence="2">Four-carbon acid sugar kinase family protein</fullName>
    </submittedName>
</protein>
<reference evidence="2 3" key="1">
    <citation type="submission" date="2023-11" db="EMBL/GenBank/DDBJ databases">
        <title>Analysis of the Genomes of Mucilaginibacter gossypii cycad 4 and M. sabulilitoris SNA2: microbes with the potential for plant growth promotion.</title>
        <authorList>
            <person name="Hirsch A.M."/>
            <person name="Humm E."/>
            <person name="Rubbi M."/>
            <person name="Del Vecchio G."/>
            <person name="Ha S.M."/>
            <person name="Pellegrini M."/>
            <person name="Gunsalus R.P."/>
        </authorList>
    </citation>
    <scope>NUCLEOTIDE SEQUENCE [LARGE SCALE GENOMIC DNA]</scope>
    <source>
        <strain evidence="2 3">SNA2</strain>
    </source>
</reference>
<keyword evidence="3" id="KW-1185">Reference proteome</keyword>
<evidence type="ECO:0000313" key="2">
    <source>
        <dbReference type="EMBL" id="WPU96718.1"/>
    </source>
</evidence>
<dbReference type="Proteomes" id="UP001324380">
    <property type="component" value="Chromosome"/>
</dbReference>
<accession>A0ABZ0TUC5</accession>
<dbReference type="RefSeq" id="WP_321565807.1">
    <property type="nucleotide sequence ID" value="NZ_CP139558.1"/>
</dbReference>
<dbReference type="Gene3D" id="3.40.980.20">
    <property type="entry name" value="Four-carbon acid sugar kinase, nucleotide binding domain"/>
    <property type="match status" value="1"/>
</dbReference>
<feature type="domain" description="Four-carbon acid sugar kinase N-terminal" evidence="1">
    <location>
        <begin position="2"/>
        <end position="162"/>
    </location>
</feature>